<dbReference type="GO" id="GO:0005524">
    <property type="term" value="F:ATP binding"/>
    <property type="evidence" value="ECO:0007669"/>
    <property type="project" value="UniProtKB-KW"/>
</dbReference>
<evidence type="ECO:0000256" key="9">
    <source>
        <dbReference type="ARBA" id="ARBA00048090"/>
    </source>
</evidence>
<dbReference type="AlphaFoldDB" id="A0A934R577"/>
<keyword evidence="6 10" id="KW-0418">Kinase</keyword>
<evidence type="ECO:0000313" key="11">
    <source>
        <dbReference type="EMBL" id="MBK1817169.1"/>
    </source>
</evidence>
<evidence type="ECO:0000256" key="8">
    <source>
        <dbReference type="ARBA" id="ARBA00023064"/>
    </source>
</evidence>
<evidence type="ECO:0000256" key="2">
    <source>
        <dbReference type="ARBA" id="ARBA00008420"/>
    </source>
</evidence>
<organism evidence="11 12">
    <name type="scientific">Luteolibacter yonseiensis</name>
    <dbReference type="NCBI Taxonomy" id="1144680"/>
    <lineage>
        <taxon>Bacteria</taxon>
        <taxon>Pseudomonadati</taxon>
        <taxon>Verrucomicrobiota</taxon>
        <taxon>Verrucomicrobiia</taxon>
        <taxon>Verrucomicrobiales</taxon>
        <taxon>Verrucomicrobiaceae</taxon>
        <taxon>Luteolibacter</taxon>
    </lineage>
</organism>
<evidence type="ECO:0000256" key="1">
    <source>
        <dbReference type="ARBA" id="ARBA00004761"/>
    </source>
</evidence>
<dbReference type="Pfam" id="PF01202">
    <property type="entry name" value="SKI"/>
    <property type="match status" value="1"/>
</dbReference>
<dbReference type="InterPro" id="IPR006001">
    <property type="entry name" value="Therm_gnt_kin"/>
</dbReference>
<dbReference type="SUPFAM" id="SSF52540">
    <property type="entry name" value="P-loop containing nucleoside triphosphate hydrolases"/>
    <property type="match status" value="1"/>
</dbReference>
<dbReference type="GO" id="GO:0005737">
    <property type="term" value="C:cytoplasm"/>
    <property type="evidence" value="ECO:0007669"/>
    <property type="project" value="TreeGrafter"/>
</dbReference>
<dbReference type="FunFam" id="3.40.50.300:FF:000522">
    <property type="entry name" value="Gluconokinase"/>
    <property type="match status" value="1"/>
</dbReference>
<comment type="similarity">
    <text evidence="2 10">Belongs to the gluconokinase GntK/GntV family.</text>
</comment>
<gene>
    <name evidence="11" type="ORF">JIN84_16230</name>
</gene>
<comment type="caution">
    <text evidence="11">The sequence shown here is derived from an EMBL/GenBank/DDBJ whole genome shotgun (WGS) entry which is preliminary data.</text>
</comment>
<evidence type="ECO:0000256" key="6">
    <source>
        <dbReference type="ARBA" id="ARBA00022777"/>
    </source>
</evidence>
<dbReference type="InterPro" id="IPR031322">
    <property type="entry name" value="Shikimate/glucono_kinase"/>
</dbReference>
<dbReference type="PRINTS" id="PR01100">
    <property type="entry name" value="SHIKIMTKNASE"/>
</dbReference>
<keyword evidence="8" id="KW-0311">Gluconate utilization</keyword>
<dbReference type="EC" id="2.7.1.12" evidence="3 10"/>
<evidence type="ECO:0000256" key="3">
    <source>
        <dbReference type="ARBA" id="ARBA00012054"/>
    </source>
</evidence>
<comment type="pathway">
    <text evidence="1">Carbohydrate acid metabolism.</text>
</comment>
<proteinExistence type="inferred from homology"/>
<dbReference type="EMBL" id="JAENIK010000012">
    <property type="protein sequence ID" value="MBK1817169.1"/>
    <property type="molecule type" value="Genomic_DNA"/>
</dbReference>
<accession>A0A934R577</accession>
<keyword evidence="5 10" id="KW-0547">Nucleotide-binding</keyword>
<dbReference type="NCBIfam" id="TIGR01313">
    <property type="entry name" value="therm_gnt_kin"/>
    <property type="match status" value="1"/>
</dbReference>
<dbReference type="GO" id="GO:0046316">
    <property type="term" value="F:gluconokinase activity"/>
    <property type="evidence" value="ECO:0007669"/>
    <property type="project" value="UniProtKB-EC"/>
</dbReference>
<sequence>MKKPRVVIVMGVSGSGKSTIGELLAERNGGVFHDADDFHPPANIAKMASGHPLDDEDRAPWLARLREEVVDATPAGKFTVLACSALKKTYREILGTRTGDVALVYLHGTAETLTERLSNRIGHFMKPGMLESQLATLEEPAADEGLNVSIEGTVDEILSSIESALGLHFPSQPTNSPT</sequence>
<dbReference type="Gene3D" id="3.40.50.300">
    <property type="entry name" value="P-loop containing nucleotide triphosphate hydrolases"/>
    <property type="match status" value="1"/>
</dbReference>
<name>A0A934R577_9BACT</name>
<keyword evidence="7 10" id="KW-0067">ATP-binding</keyword>
<dbReference type="RefSeq" id="WP_200352939.1">
    <property type="nucleotide sequence ID" value="NZ_BAABHZ010000001.1"/>
</dbReference>
<comment type="catalytic activity">
    <reaction evidence="9 10">
        <text>D-gluconate + ATP = 6-phospho-D-gluconate + ADP + H(+)</text>
        <dbReference type="Rhea" id="RHEA:19433"/>
        <dbReference type="ChEBI" id="CHEBI:15378"/>
        <dbReference type="ChEBI" id="CHEBI:18391"/>
        <dbReference type="ChEBI" id="CHEBI:30616"/>
        <dbReference type="ChEBI" id="CHEBI:58759"/>
        <dbReference type="ChEBI" id="CHEBI:456216"/>
        <dbReference type="EC" id="2.7.1.12"/>
    </reaction>
</comment>
<keyword evidence="12" id="KW-1185">Reference proteome</keyword>
<evidence type="ECO:0000256" key="10">
    <source>
        <dbReference type="RuleBase" id="RU363066"/>
    </source>
</evidence>
<dbReference type="PANTHER" id="PTHR43442:SF3">
    <property type="entry name" value="GLUCONOKINASE-RELATED"/>
    <property type="match status" value="1"/>
</dbReference>
<evidence type="ECO:0000313" key="12">
    <source>
        <dbReference type="Proteomes" id="UP000600139"/>
    </source>
</evidence>
<dbReference type="CDD" id="cd02021">
    <property type="entry name" value="GntK"/>
    <property type="match status" value="1"/>
</dbReference>
<dbReference type="PANTHER" id="PTHR43442">
    <property type="entry name" value="GLUCONOKINASE-RELATED"/>
    <property type="match status" value="1"/>
</dbReference>
<evidence type="ECO:0000256" key="7">
    <source>
        <dbReference type="ARBA" id="ARBA00022840"/>
    </source>
</evidence>
<evidence type="ECO:0000256" key="4">
    <source>
        <dbReference type="ARBA" id="ARBA00022679"/>
    </source>
</evidence>
<dbReference type="GO" id="GO:0019521">
    <property type="term" value="P:D-gluconate metabolic process"/>
    <property type="evidence" value="ECO:0007669"/>
    <property type="project" value="UniProtKB-KW"/>
</dbReference>
<keyword evidence="4 10" id="KW-0808">Transferase</keyword>
<protein>
    <recommendedName>
        <fullName evidence="3 10">Gluconokinase</fullName>
        <ecNumber evidence="3 10">2.7.1.12</ecNumber>
    </recommendedName>
</protein>
<dbReference type="InterPro" id="IPR027417">
    <property type="entry name" value="P-loop_NTPase"/>
</dbReference>
<dbReference type="Proteomes" id="UP000600139">
    <property type="component" value="Unassembled WGS sequence"/>
</dbReference>
<reference evidence="11" key="1">
    <citation type="submission" date="2021-01" db="EMBL/GenBank/DDBJ databases">
        <title>Modified the classification status of verrucomicrobia.</title>
        <authorList>
            <person name="Feng X."/>
        </authorList>
    </citation>
    <scope>NUCLEOTIDE SEQUENCE</scope>
    <source>
        <strain evidence="11">JCM 18052</strain>
    </source>
</reference>
<evidence type="ECO:0000256" key="5">
    <source>
        <dbReference type="ARBA" id="ARBA00022741"/>
    </source>
</evidence>